<evidence type="ECO:0000256" key="1">
    <source>
        <dbReference type="ARBA" id="ARBA00022478"/>
    </source>
</evidence>
<dbReference type="Pfam" id="PF23639">
    <property type="entry name" value="DUF7146"/>
    <property type="match status" value="1"/>
</dbReference>
<accession>A0A7W5ZXL4</accession>
<keyword evidence="4" id="KW-0548">Nucleotidyltransferase</keyword>
<dbReference type="Pfam" id="PF13362">
    <property type="entry name" value="Toprim_3"/>
    <property type="match status" value="1"/>
</dbReference>
<evidence type="ECO:0000256" key="2">
    <source>
        <dbReference type="ARBA" id="ARBA00022515"/>
    </source>
</evidence>
<protein>
    <recommendedName>
        <fullName evidence="11">Virulence protein</fullName>
    </recommendedName>
</protein>
<dbReference type="AlphaFoldDB" id="A0A7W5ZXL4"/>
<evidence type="ECO:0008006" key="11">
    <source>
        <dbReference type="Google" id="ProtNLM"/>
    </source>
</evidence>
<evidence type="ECO:0000259" key="7">
    <source>
        <dbReference type="Pfam" id="PF13362"/>
    </source>
</evidence>
<dbReference type="RefSeq" id="WP_183614325.1">
    <property type="nucleotide sequence ID" value="NZ_JACICY010000008.1"/>
</dbReference>
<evidence type="ECO:0000256" key="5">
    <source>
        <dbReference type="ARBA" id="ARBA00022705"/>
    </source>
</evidence>
<organism evidence="9 10">
    <name type="scientific">Novosphingobium hassiacum</name>
    <dbReference type="NCBI Taxonomy" id="173676"/>
    <lineage>
        <taxon>Bacteria</taxon>
        <taxon>Pseudomonadati</taxon>
        <taxon>Pseudomonadota</taxon>
        <taxon>Alphaproteobacteria</taxon>
        <taxon>Sphingomonadales</taxon>
        <taxon>Sphingomonadaceae</taxon>
        <taxon>Novosphingobium</taxon>
    </lineage>
</organism>
<feature type="domain" description="DUF7146" evidence="8">
    <location>
        <begin position="101"/>
        <end position="201"/>
    </location>
</feature>
<proteinExistence type="predicted"/>
<evidence type="ECO:0000259" key="8">
    <source>
        <dbReference type="Pfam" id="PF23639"/>
    </source>
</evidence>
<name>A0A7W5ZXL4_9SPHN</name>
<dbReference type="InterPro" id="IPR006171">
    <property type="entry name" value="TOPRIM_dom"/>
</dbReference>
<comment type="caution">
    <text evidence="9">The sequence shown here is derived from an EMBL/GenBank/DDBJ whole genome shotgun (WGS) entry which is preliminary data.</text>
</comment>
<sequence>MSPSFSSHPTTSLATSAKQICEGLGGYWSGSKGMARCPAHDDRTPSLGVTLGRRAILFHCFAGCSQDQVLRALAARGVSPETMFSAGSEIEPISNIDKSARNAFAERIWREAKPVGETPAKAYLEARGIRAVSRALRFHPRTPLGPKGNTQYLPALIAAVTMDHGLVAIHRTFLDPVGAVLAAFDNPKRALGKMTAGAVRLFDPVGGKLGLAEGIESALAARALTQIPCWASLGNERFGLVSIPESVNELHLFIDHDAGGELAEERARSVYARENRNIITRRPRTHGADWNDALQAWQQSKL</sequence>
<evidence type="ECO:0000256" key="6">
    <source>
        <dbReference type="ARBA" id="ARBA00023163"/>
    </source>
</evidence>
<dbReference type="GO" id="GO:0000428">
    <property type="term" value="C:DNA-directed RNA polymerase complex"/>
    <property type="evidence" value="ECO:0007669"/>
    <property type="project" value="UniProtKB-KW"/>
</dbReference>
<evidence type="ECO:0000256" key="4">
    <source>
        <dbReference type="ARBA" id="ARBA00022695"/>
    </source>
</evidence>
<dbReference type="InterPro" id="IPR055570">
    <property type="entry name" value="DUF7146"/>
</dbReference>
<dbReference type="GO" id="GO:0008270">
    <property type="term" value="F:zinc ion binding"/>
    <property type="evidence" value="ECO:0007669"/>
    <property type="project" value="InterPro"/>
</dbReference>
<dbReference type="GO" id="GO:0003677">
    <property type="term" value="F:DNA binding"/>
    <property type="evidence" value="ECO:0007669"/>
    <property type="project" value="InterPro"/>
</dbReference>
<dbReference type="GO" id="GO:0016779">
    <property type="term" value="F:nucleotidyltransferase activity"/>
    <property type="evidence" value="ECO:0007669"/>
    <property type="project" value="UniProtKB-KW"/>
</dbReference>
<evidence type="ECO:0000256" key="3">
    <source>
        <dbReference type="ARBA" id="ARBA00022679"/>
    </source>
</evidence>
<evidence type="ECO:0000313" key="10">
    <source>
        <dbReference type="Proteomes" id="UP000562395"/>
    </source>
</evidence>
<dbReference type="Gene3D" id="3.90.580.10">
    <property type="entry name" value="Zinc finger, CHC2-type domain"/>
    <property type="match status" value="1"/>
</dbReference>
<feature type="domain" description="Toprim" evidence="7">
    <location>
        <begin position="209"/>
        <end position="296"/>
    </location>
</feature>
<keyword evidence="1" id="KW-0240">DNA-directed RNA polymerase</keyword>
<dbReference type="GO" id="GO:0006269">
    <property type="term" value="P:DNA replication, synthesis of primer"/>
    <property type="evidence" value="ECO:0007669"/>
    <property type="project" value="UniProtKB-KW"/>
</dbReference>
<keyword evidence="10" id="KW-1185">Reference proteome</keyword>
<keyword evidence="3" id="KW-0808">Transferase</keyword>
<dbReference type="GO" id="GO:1990077">
    <property type="term" value="C:primosome complex"/>
    <property type="evidence" value="ECO:0007669"/>
    <property type="project" value="UniProtKB-KW"/>
</dbReference>
<keyword evidence="5" id="KW-0235">DNA replication</keyword>
<dbReference type="InterPro" id="IPR036977">
    <property type="entry name" value="DNA_primase_Znf_CHC2"/>
</dbReference>
<keyword evidence="6" id="KW-0804">Transcription</keyword>
<keyword evidence="2" id="KW-0639">Primosome</keyword>
<reference evidence="9 10" key="1">
    <citation type="submission" date="2020-08" db="EMBL/GenBank/DDBJ databases">
        <title>Genomic Encyclopedia of Type Strains, Phase IV (KMG-IV): sequencing the most valuable type-strain genomes for metagenomic binning, comparative biology and taxonomic classification.</title>
        <authorList>
            <person name="Goeker M."/>
        </authorList>
    </citation>
    <scope>NUCLEOTIDE SEQUENCE [LARGE SCALE GENOMIC DNA]</scope>
    <source>
        <strain evidence="9 10">DSM 14552</strain>
    </source>
</reference>
<dbReference type="EMBL" id="JACICY010000008">
    <property type="protein sequence ID" value="MBB3861816.1"/>
    <property type="molecule type" value="Genomic_DNA"/>
</dbReference>
<dbReference type="Proteomes" id="UP000562395">
    <property type="component" value="Unassembled WGS sequence"/>
</dbReference>
<gene>
    <name evidence="9" type="ORF">GGQ88_003106</name>
</gene>
<evidence type="ECO:0000313" key="9">
    <source>
        <dbReference type="EMBL" id="MBB3861816.1"/>
    </source>
</evidence>